<dbReference type="AlphaFoldDB" id="A0A8S9GD26"/>
<sequence length="68" mass="7831">MDVGGDRFKILYLILRFESLFQELIFFGGGDEIPYTTQDNKAPHHHSYQKSTPIKQRAHLATLNPNIT</sequence>
<accession>A0A8S9GD26</accession>
<gene>
    <name evidence="1" type="ORF">F2Q68_00030768</name>
</gene>
<evidence type="ECO:0000313" key="2">
    <source>
        <dbReference type="Proteomes" id="UP000712281"/>
    </source>
</evidence>
<protein>
    <submittedName>
        <fullName evidence="1">Uncharacterized protein</fullName>
    </submittedName>
</protein>
<comment type="caution">
    <text evidence="1">The sequence shown here is derived from an EMBL/GenBank/DDBJ whole genome shotgun (WGS) entry which is preliminary data.</text>
</comment>
<dbReference type="Proteomes" id="UP000712281">
    <property type="component" value="Unassembled WGS sequence"/>
</dbReference>
<name>A0A8S9GD26_BRACR</name>
<evidence type="ECO:0000313" key="1">
    <source>
        <dbReference type="EMBL" id="KAF2543731.1"/>
    </source>
</evidence>
<dbReference type="EMBL" id="QGKW02002005">
    <property type="protein sequence ID" value="KAF2543731.1"/>
    <property type="molecule type" value="Genomic_DNA"/>
</dbReference>
<reference evidence="1" key="1">
    <citation type="submission" date="2019-12" db="EMBL/GenBank/DDBJ databases">
        <title>Genome sequencing and annotation of Brassica cretica.</title>
        <authorList>
            <person name="Studholme D.J."/>
            <person name="Sarris P.F."/>
        </authorList>
    </citation>
    <scope>NUCLEOTIDE SEQUENCE</scope>
    <source>
        <strain evidence="1">PFS-001/15</strain>
        <tissue evidence="1">Leaf</tissue>
    </source>
</reference>
<organism evidence="1 2">
    <name type="scientific">Brassica cretica</name>
    <name type="common">Mustard</name>
    <dbReference type="NCBI Taxonomy" id="69181"/>
    <lineage>
        <taxon>Eukaryota</taxon>
        <taxon>Viridiplantae</taxon>
        <taxon>Streptophyta</taxon>
        <taxon>Embryophyta</taxon>
        <taxon>Tracheophyta</taxon>
        <taxon>Spermatophyta</taxon>
        <taxon>Magnoliopsida</taxon>
        <taxon>eudicotyledons</taxon>
        <taxon>Gunneridae</taxon>
        <taxon>Pentapetalae</taxon>
        <taxon>rosids</taxon>
        <taxon>malvids</taxon>
        <taxon>Brassicales</taxon>
        <taxon>Brassicaceae</taxon>
        <taxon>Brassiceae</taxon>
        <taxon>Brassica</taxon>
    </lineage>
</organism>
<proteinExistence type="predicted"/>